<organism evidence="3">
    <name type="scientific">Magnetospirillum gryphiswaldense</name>
    <dbReference type="NCBI Taxonomy" id="55518"/>
    <lineage>
        <taxon>Bacteria</taxon>
        <taxon>Pseudomonadati</taxon>
        <taxon>Pseudomonadota</taxon>
        <taxon>Alphaproteobacteria</taxon>
        <taxon>Rhodospirillales</taxon>
        <taxon>Rhodospirillaceae</taxon>
        <taxon>Magnetospirillum</taxon>
    </lineage>
</organism>
<feature type="binding site" evidence="2">
    <location>
        <position position="49"/>
    </location>
    <ligand>
        <name>Mg(2+)</name>
        <dbReference type="ChEBI" id="CHEBI:18420"/>
    </ligand>
</feature>
<dbReference type="EC" id="6.3.3.3" evidence="2"/>
<comment type="pathway">
    <text evidence="2">Cofactor biosynthesis; biotin biosynthesis; biotin from 7,8-diaminononanoate: step 1/2.</text>
</comment>
<comment type="caution">
    <text evidence="2">Lacks conserved residue(s) required for the propagation of feature annotation.</text>
</comment>
<sequence length="216" mass="22902">MAKSPSVQGVFVTGTDTNIGKTLVCAWLVHHWRASYWKPVQTGATEDSDSATVARLAPAAIIHPPAYVFQAPLSPHEAARREGARIELSGLKPPATPGPLVVEGAGGILVPLNEVALTIDFMEMLNLPVVVVARSGLGTINHTLLTLDALRRRHIPVLGVVMNGQKNPANRQAIEHFGAVRVLAEIQPLPAVTPALVASLPPPDFSCPPDLTRPEG</sequence>
<proteinExistence type="inferred from homology"/>
<keyword evidence="2" id="KW-0547">Nucleotide-binding</keyword>
<dbReference type="CDD" id="cd03109">
    <property type="entry name" value="DTBS"/>
    <property type="match status" value="1"/>
</dbReference>
<dbReference type="HAMAP" id="MF_00336">
    <property type="entry name" value="BioD"/>
    <property type="match status" value="1"/>
</dbReference>
<comment type="function">
    <text evidence="2">Catalyzes a mechanistically unusual reaction, the ATP-dependent insertion of CO2 between the N7 and N8 nitrogen atoms of 7,8-diaminopelargonic acid (DAPA, also called 7,8-diammoniononanoate) to form a ureido ring.</text>
</comment>
<keyword evidence="2" id="KW-0963">Cytoplasm</keyword>
<keyword evidence="2 3" id="KW-0436">Ligase</keyword>
<comment type="catalytic activity">
    <reaction evidence="2">
        <text>(7R,8S)-7,8-diammoniononanoate + CO2 + ATP = (4R,5S)-dethiobiotin + ADP + phosphate + 3 H(+)</text>
        <dbReference type="Rhea" id="RHEA:15805"/>
        <dbReference type="ChEBI" id="CHEBI:15378"/>
        <dbReference type="ChEBI" id="CHEBI:16526"/>
        <dbReference type="ChEBI" id="CHEBI:30616"/>
        <dbReference type="ChEBI" id="CHEBI:43474"/>
        <dbReference type="ChEBI" id="CHEBI:149469"/>
        <dbReference type="ChEBI" id="CHEBI:149473"/>
        <dbReference type="ChEBI" id="CHEBI:456216"/>
        <dbReference type="EC" id="6.3.3.3"/>
    </reaction>
</comment>
<evidence type="ECO:0000313" key="3">
    <source>
        <dbReference type="EMBL" id="CAM74979.1"/>
    </source>
</evidence>
<dbReference type="AlphaFoldDB" id="A4TWH2"/>
<feature type="binding site" evidence="2">
    <location>
        <begin position="18"/>
        <end position="23"/>
    </location>
    <ligand>
        <name>ATP</name>
        <dbReference type="ChEBI" id="CHEBI:30616"/>
    </ligand>
</feature>
<accession>A4TWH2</accession>
<comment type="subcellular location">
    <subcellularLocation>
        <location evidence="2">Cytoplasm</location>
    </subcellularLocation>
</comment>
<feature type="binding site" evidence="2">
    <location>
        <begin position="103"/>
        <end position="106"/>
    </location>
    <ligand>
        <name>ATP</name>
        <dbReference type="ChEBI" id="CHEBI:30616"/>
    </ligand>
</feature>
<dbReference type="SUPFAM" id="SSF52540">
    <property type="entry name" value="P-loop containing nucleoside triphosphate hydrolases"/>
    <property type="match status" value="1"/>
</dbReference>
<comment type="cofactor">
    <cofactor evidence="2">
        <name>Mg(2+)</name>
        <dbReference type="ChEBI" id="CHEBI:18420"/>
    </cofactor>
</comment>
<name>A4TWH2_9PROT</name>
<dbReference type="InterPro" id="IPR027417">
    <property type="entry name" value="P-loop_NTPase"/>
</dbReference>
<protein>
    <recommendedName>
        <fullName evidence="2">ATP-dependent dethiobiotin synthetase BioD</fullName>
        <ecNumber evidence="2">6.3.3.3</ecNumber>
    </recommendedName>
    <alternativeName>
        <fullName evidence="2">DTB synthetase</fullName>
        <shortName evidence="2">DTBS</shortName>
    </alternativeName>
    <alternativeName>
        <fullName evidence="2">Dethiobiotin synthase</fullName>
    </alternativeName>
</protein>
<keyword evidence="2" id="KW-0460">Magnesium</keyword>
<feature type="binding site" evidence="2">
    <location>
        <position position="42"/>
    </location>
    <ligand>
        <name>substrate</name>
    </ligand>
</feature>
<keyword evidence="2" id="KW-0479">Metal-binding</keyword>
<dbReference type="InterPro" id="IPR004472">
    <property type="entry name" value="DTB_synth_BioD"/>
</dbReference>
<evidence type="ECO:0000256" key="2">
    <source>
        <dbReference type="HAMAP-Rule" id="MF_00336"/>
    </source>
</evidence>
<dbReference type="NCBIfam" id="TIGR00347">
    <property type="entry name" value="bioD"/>
    <property type="match status" value="1"/>
</dbReference>
<dbReference type="PANTHER" id="PTHR43210:SF5">
    <property type="entry name" value="DETHIOBIOTIN SYNTHETASE"/>
    <property type="match status" value="1"/>
</dbReference>
<feature type="binding site" evidence="2">
    <location>
        <position position="49"/>
    </location>
    <ligand>
        <name>ATP</name>
        <dbReference type="ChEBI" id="CHEBI:30616"/>
    </ligand>
</feature>
<reference evidence="3" key="1">
    <citation type="journal article" date="2007" name="J. Bacteriol.">
        <title>Comparative genome analysis of four magnetotactic bacteria reveals a complex set of group-specific genes implicated in magnetosome biomineralization and function.</title>
        <authorList>
            <person name="Richter M."/>
            <person name="Kube M."/>
            <person name="Bazylinski D.A."/>
            <person name="Lombardot T."/>
            <person name="Gloeckner F.O."/>
            <person name="Reinhardt R."/>
            <person name="Schueler D."/>
        </authorList>
    </citation>
    <scope>NUCLEOTIDE SEQUENCE</scope>
    <source>
        <strain evidence="3">MSR-1</strain>
    </source>
</reference>
<dbReference type="PANTHER" id="PTHR43210">
    <property type="entry name" value="DETHIOBIOTIN SYNTHETASE"/>
    <property type="match status" value="1"/>
</dbReference>
<dbReference type="UniPathway" id="UPA00078">
    <property type="reaction ID" value="UER00161"/>
</dbReference>
<dbReference type="Gene3D" id="3.40.50.300">
    <property type="entry name" value="P-loop containing nucleotide triphosphate hydrolases"/>
    <property type="match status" value="1"/>
</dbReference>
<dbReference type="Pfam" id="PF13500">
    <property type="entry name" value="AAA_26"/>
    <property type="match status" value="1"/>
</dbReference>
<feature type="binding site" evidence="2">
    <location>
        <position position="22"/>
    </location>
    <ligand>
        <name>Mg(2+)</name>
        <dbReference type="ChEBI" id="CHEBI:18420"/>
    </ligand>
</feature>
<evidence type="ECO:0000256" key="1">
    <source>
        <dbReference type="ARBA" id="ARBA00022756"/>
    </source>
</evidence>
<feature type="binding site" evidence="2">
    <location>
        <position position="103"/>
    </location>
    <ligand>
        <name>Mg(2+)</name>
        <dbReference type="ChEBI" id="CHEBI:18420"/>
    </ligand>
</feature>
<feature type="active site" evidence="2">
    <location>
        <position position="38"/>
    </location>
</feature>
<dbReference type="GO" id="GO:0009102">
    <property type="term" value="P:biotin biosynthetic process"/>
    <property type="evidence" value="ECO:0007669"/>
    <property type="project" value="UniProtKB-UniRule"/>
</dbReference>
<dbReference type="GO" id="GO:0005737">
    <property type="term" value="C:cytoplasm"/>
    <property type="evidence" value="ECO:0007669"/>
    <property type="project" value="UniProtKB-SubCell"/>
</dbReference>
<gene>
    <name evidence="2 3" type="primary">bioD</name>
    <name evidence="3" type="ORF">MGR_0753</name>
</gene>
<keyword evidence="1 2" id="KW-0093">Biotin biosynthesis</keyword>
<dbReference type="EMBL" id="CU459003">
    <property type="protein sequence ID" value="CAM74979.1"/>
    <property type="molecule type" value="Genomic_DNA"/>
</dbReference>
<dbReference type="GO" id="GO:0000287">
    <property type="term" value="F:magnesium ion binding"/>
    <property type="evidence" value="ECO:0007669"/>
    <property type="project" value="UniProtKB-UniRule"/>
</dbReference>
<dbReference type="PIRSF" id="PIRSF006755">
    <property type="entry name" value="DTB_synth"/>
    <property type="match status" value="1"/>
</dbReference>
<dbReference type="GO" id="GO:0004141">
    <property type="term" value="F:dethiobiotin synthase activity"/>
    <property type="evidence" value="ECO:0007669"/>
    <property type="project" value="UniProtKB-UniRule"/>
</dbReference>
<comment type="similarity">
    <text evidence="2">Belongs to the dethiobiotin synthetase family.</text>
</comment>
<dbReference type="GO" id="GO:0005524">
    <property type="term" value="F:ATP binding"/>
    <property type="evidence" value="ECO:0007669"/>
    <property type="project" value="UniProtKB-UniRule"/>
</dbReference>
<dbReference type="RefSeq" id="WP_234016370.1">
    <property type="nucleotide sequence ID" value="NZ_CP027527.1"/>
</dbReference>
<comment type="subunit">
    <text evidence="2">Homodimer.</text>
</comment>
<keyword evidence="2" id="KW-0067">ATP-binding</keyword>